<dbReference type="AlphaFoldDB" id="A0A2W2AB82"/>
<evidence type="ECO:0000313" key="2">
    <source>
        <dbReference type="Proteomes" id="UP000248745"/>
    </source>
</evidence>
<keyword evidence="1" id="KW-0238">DNA-binding</keyword>
<dbReference type="PANTHER" id="PTHR38479">
    <property type="entry name" value="LMO0824 PROTEIN"/>
    <property type="match status" value="1"/>
</dbReference>
<dbReference type="Proteomes" id="UP000248745">
    <property type="component" value="Unassembled WGS sequence"/>
</dbReference>
<organism evidence="1 2">
    <name type="scientific">Taibaiella soli</name>
    <dbReference type="NCBI Taxonomy" id="1649169"/>
    <lineage>
        <taxon>Bacteria</taxon>
        <taxon>Pseudomonadati</taxon>
        <taxon>Bacteroidota</taxon>
        <taxon>Chitinophagia</taxon>
        <taxon>Chitinophagales</taxon>
        <taxon>Chitinophagaceae</taxon>
        <taxon>Taibaiella</taxon>
    </lineage>
</organism>
<name>A0A2W2AB82_9BACT</name>
<dbReference type="Pfam" id="PF06224">
    <property type="entry name" value="AlkZ-like"/>
    <property type="match status" value="1"/>
</dbReference>
<accession>A0A2W2AB82</accession>
<dbReference type="EMBL" id="QKTW01000028">
    <property type="protein sequence ID" value="PZF70862.1"/>
    <property type="molecule type" value="Genomic_DNA"/>
</dbReference>
<gene>
    <name evidence="1" type="ORF">DN068_20765</name>
</gene>
<proteinExistence type="predicted"/>
<protein>
    <submittedName>
        <fullName evidence="1">Winged helix DNA-binding domain-containing protein</fullName>
    </submittedName>
</protein>
<dbReference type="PANTHER" id="PTHR38479:SF2">
    <property type="entry name" value="WINGED HELIX DNA-BINDING DOMAIN-CONTAINING PROTEIN"/>
    <property type="match status" value="1"/>
</dbReference>
<comment type="caution">
    <text evidence="1">The sequence shown here is derived from an EMBL/GenBank/DDBJ whole genome shotgun (WGS) entry which is preliminary data.</text>
</comment>
<reference evidence="1 2" key="1">
    <citation type="submission" date="2018-06" db="EMBL/GenBank/DDBJ databases">
        <title>Mucibacter soli gen. nov., sp. nov., a new member of the family Chitinophagaceae producing mucin.</title>
        <authorList>
            <person name="Kim M.-K."/>
            <person name="Park S."/>
            <person name="Kim T.-S."/>
            <person name="Joung Y."/>
            <person name="Han J.-H."/>
            <person name="Kim S.B."/>
        </authorList>
    </citation>
    <scope>NUCLEOTIDE SEQUENCE [LARGE SCALE GENOMIC DNA]</scope>
    <source>
        <strain evidence="1 2">R1-15</strain>
    </source>
</reference>
<sequence>MKTSDLIKFRLHNLHISQRVHETPAAIVSELGVVQAQDYAAAKWAIGSRLEGSTDADIEAALNNRSIVRTWALRGTLHIASAADVRWILQLASARMTSLYASHYHRLGLDATVMTKSIKLLTKAMEGGKQLTRKEIADLLEKKGIATGDMRLSFILLRASLNGIICFGARRNKEFTFTLLDEWIKPTPEKTQEEAMASLALKYFTSHGPATTQDFAWWSGLTLTQVKTTIGMIASTLEEITVDGQSYWMHSNLVSPKSASGTFLLAGFEEYLLAYADRNLILEKEHSPHAIGKNGLFNPTIITNGLITGVWRRSLEKDGLHVSVKSFHTYTETQKRAIATKAKSFAKFMEQPLIDVSY</sequence>
<keyword evidence="2" id="KW-1185">Reference proteome</keyword>
<evidence type="ECO:0000313" key="1">
    <source>
        <dbReference type="EMBL" id="PZF70862.1"/>
    </source>
</evidence>
<dbReference type="OrthoDB" id="2210247at2"/>
<dbReference type="GO" id="GO:0003677">
    <property type="term" value="F:DNA binding"/>
    <property type="evidence" value="ECO:0007669"/>
    <property type="project" value="UniProtKB-KW"/>
</dbReference>
<dbReference type="InterPro" id="IPR009351">
    <property type="entry name" value="AlkZ-like"/>
</dbReference>
<dbReference type="RefSeq" id="WP_111000878.1">
    <property type="nucleotide sequence ID" value="NZ_QKTW01000028.1"/>
</dbReference>